<dbReference type="InterPro" id="IPR027417">
    <property type="entry name" value="P-loop_NTPase"/>
</dbReference>
<evidence type="ECO:0000256" key="8">
    <source>
        <dbReference type="ARBA" id="ARBA00023136"/>
    </source>
</evidence>
<dbReference type="Pfam" id="PF00005">
    <property type="entry name" value="ABC_tran"/>
    <property type="match status" value="1"/>
</dbReference>
<feature type="transmembrane region" description="Helical" evidence="10">
    <location>
        <begin position="176"/>
        <end position="194"/>
    </location>
</feature>
<evidence type="ECO:0000259" key="11">
    <source>
        <dbReference type="PROSITE" id="PS50893"/>
    </source>
</evidence>
<dbReference type="OrthoDB" id="9806127at2"/>
<evidence type="ECO:0000256" key="6">
    <source>
        <dbReference type="ARBA" id="ARBA00022840"/>
    </source>
</evidence>
<dbReference type="GO" id="GO:0015421">
    <property type="term" value="F:ABC-type oligopeptide transporter activity"/>
    <property type="evidence" value="ECO:0007669"/>
    <property type="project" value="TreeGrafter"/>
</dbReference>
<keyword evidence="2" id="KW-0813">Transport</keyword>
<evidence type="ECO:0000256" key="1">
    <source>
        <dbReference type="ARBA" id="ARBA00004651"/>
    </source>
</evidence>
<dbReference type="PANTHER" id="PTHR43394">
    <property type="entry name" value="ATP-DEPENDENT PERMEASE MDL1, MITOCHONDRIAL"/>
    <property type="match status" value="1"/>
</dbReference>
<keyword evidence="5" id="KW-0547">Nucleotide-binding</keyword>
<dbReference type="AlphaFoldDB" id="A0A4V2Z421"/>
<organism evidence="13 14">
    <name type="scientific">Jiangella asiatica</name>
    <dbReference type="NCBI Taxonomy" id="2530372"/>
    <lineage>
        <taxon>Bacteria</taxon>
        <taxon>Bacillati</taxon>
        <taxon>Actinomycetota</taxon>
        <taxon>Actinomycetes</taxon>
        <taxon>Jiangellales</taxon>
        <taxon>Jiangellaceae</taxon>
        <taxon>Jiangella</taxon>
    </lineage>
</organism>
<dbReference type="Proteomes" id="UP000294739">
    <property type="component" value="Unassembled WGS sequence"/>
</dbReference>
<keyword evidence="6 13" id="KW-0067">ATP-binding</keyword>
<dbReference type="FunFam" id="3.40.50.300:FF:000299">
    <property type="entry name" value="ABC transporter ATP-binding protein/permease"/>
    <property type="match status" value="1"/>
</dbReference>
<comment type="similarity">
    <text evidence="9">Belongs to the ABC transporter superfamily. Lipid exporter (TC 3.A.1.106) family.</text>
</comment>
<dbReference type="Gene3D" id="3.40.50.300">
    <property type="entry name" value="P-loop containing nucleotide triphosphate hydrolases"/>
    <property type="match status" value="1"/>
</dbReference>
<evidence type="ECO:0000256" key="9">
    <source>
        <dbReference type="ARBA" id="ARBA00061644"/>
    </source>
</evidence>
<dbReference type="InterPro" id="IPR011527">
    <property type="entry name" value="ABC1_TM_dom"/>
</dbReference>
<evidence type="ECO:0000256" key="10">
    <source>
        <dbReference type="SAM" id="Phobius"/>
    </source>
</evidence>
<feature type="transmembrane region" description="Helical" evidence="10">
    <location>
        <begin position="70"/>
        <end position="91"/>
    </location>
</feature>
<dbReference type="PANTHER" id="PTHR43394:SF1">
    <property type="entry name" value="ATP-BINDING CASSETTE SUB-FAMILY B MEMBER 10, MITOCHONDRIAL"/>
    <property type="match status" value="1"/>
</dbReference>
<feature type="transmembrane region" description="Helical" evidence="10">
    <location>
        <begin position="255"/>
        <end position="278"/>
    </location>
</feature>
<dbReference type="Pfam" id="PF00664">
    <property type="entry name" value="ABC_membrane"/>
    <property type="match status" value="1"/>
</dbReference>
<accession>A0A4V2Z421</accession>
<feature type="transmembrane region" description="Helical" evidence="10">
    <location>
        <begin position="293"/>
        <end position="314"/>
    </location>
</feature>
<dbReference type="SUPFAM" id="SSF52540">
    <property type="entry name" value="P-loop containing nucleoside triphosphate hydrolases"/>
    <property type="match status" value="1"/>
</dbReference>
<keyword evidence="3" id="KW-1003">Cell membrane</keyword>
<keyword evidence="4 10" id="KW-0812">Transmembrane</keyword>
<sequence length="607" mass="66303">MAFIMDGLDAEQYDRTYDDRELLRRIVRYFRPKRATMGLVAFGIVAHSLMQAALPVVISAGLDRVVDDRSTGLVVALVAAVLVAGVLSWVFNFIQRWYTAKVVGDVVLDLREDAFAAVLERDMSFYDENPSGKVVSRVTSDTEDFATVVTLTLNVISQVLMVGLITALLFARNVGLALMVMAVVPIIVAMALGFRRIARDTTRHQQRSLARVNATLQETMSGISVAKNFRQEHTVYDEFRPINGQNYRVTLKQGFVFAAIFPALFAVAGFATVMLVHVGGGRVLDGTISAGDWYLFLQSVLLFWLPLTSIASFWSQFQQGLSASERVFALIDAEPLVVQRDPRPVGRLAGRIEFRDLTFGYTPDRPVLDHFDLTIEAGETIALVGHTGAGKSTIGRLLVRFYEFGGGSILIDGIDLRTVDLTSYRRQLGVVPQSPFLFSGTVADNIRYPRPDATDDEVRAAAGQVADGDWIAALPDGLDTEVGEHGSALSMGQRQLVALARLLLQDPSIVILDEATASVDPLTEAQISEGLDVALAGRTSIVIAHRLSTIEHADRIIVMREGAIVEEGTHESLLSAGGAYCDVYNTYFRHQSPDYQPGSGFVSVTAP</sequence>
<dbReference type="InterPro" id="IPR039421">
    <property type="entry name" value="Type_1_exporter"/>
</dbReference>
<dbReference type="InterPro" id="IPR036640">
    <property type="entry name" value="ABC1_TM_sf"/>
</dbReference>
<reference evidence="13 14" key="1">
    <citation type="submission" date="2019-03" db="EMBL/GenBank/DDBJ databases">
        <title>Draft genome sequences of novel Actinobacteria.</title>
        <authorList>
            <person name="Sahin N."/>
            <person name="Ay H."/>
            <person name="Saygin H."/>
        </authorList>
    </citation>
    <scope>NUCLEOTIDE SEQUENCE [LARGE SCALE GENOMIC DNA]</scope>
    <source>
        <strain evidence="13 14">5K138</strain>
    </source>
</reference>
<dbReference type="PROSITE" id="PS50893">
    <property type="entry name" value="ABC_TRANSPORTER_2"/>
    <property type="match status" value="1"/>
</dbReference>
<comment type="caution">
    <text evidence="13">The sequence shown here is derived from an EMBL/GenBank/DDBJ whole genome shotgun (WGS) entry which is preliminary data.</text>
</comment>
<evidence type="ECO:0000256" key="5">
    <source>
        <dbReference type="ARBA" id="ARBA00022741"/>
    </source>
</evidence>
<dbReference type="InParanoid" id="A0A4V2Z421"/>
<feature type="transmembrane region" description="Helical" evidence="10">
    <location>
        <begin position="145"/>
        <end position="170"/>
    </location>
</feature>
<feature type="domain" description="ABC transporter" evidence="11">
    <location>
        <begin position="352"/>
        <end position="586"/>
    </location>
</feature>
<keyword evidence="8 10" id="KW-0472">Membrane</keyword>
<keyword evidence="14" id="KW-1185">Reference proteome</keyword>
<dbReference type="GO" id="GO:0005524">
    <property type="term" value="F:ATP binding"/>
    <property type="evidence" value="ECO:0007669"/>
    <property type="project" value="UniProtKB-KW"/>
</dbReference>
<dbReference type="SMART" id="SM00382">
    <property type="entry name" value="AAA"/>
    <property type="match status" value="1"/>
</dbReference>
<feature type="transmembrane region" description="Helical" evidence="10">
    <location>
        <begin position="35"/>
        <end position="58"/>
    </location>
</feature>
<dbReference type="InterPro" id="IPR003593">
    <property type="entry name" value="AAA+_ATPase"/>
</dbReference>
<gene>
    <name evidence="13" type="ORF">E1269_02115</name>
</gene>
<evidence type="ECO:0000256" key="7">
    <source>
        <dbReference type="ARBA" id="ARBA00022989"/>
    </source>
</evidence>
<dbReference type="RefSeq" id="WP_131890566.1">
    <property type="nucleotide sequence ID" value="NZ_SMKZ01000002.1"/>
</dbReference>
<dbReference type="SUPFAM" id="SSF90123">
    <property type="entry name" value="ABC transporter transmembrane region"/>
    <property type="match status" value="1"/>
</dbReference>
<evidence type="ECO:0000256" key="2">
    <source>
        <dbReference type="ARBA" id="ARBA00022448"/>
    </source>
</evidence>
<dbReference type="GO" id="GO:0016887">
    <property type="term" value="F:ATP hydrolysis activity"/>
    <property type="evidence" value="ECO:0007669"/>
    <property type="project" value="InterPro"/>
</dbReference>
<dbReference type="InterPro" id="IPR003439">
    <property type="entry name" value="ABC_transporter-like_ATP-bd"/>
</dbReference>
<evidence type="ECO:0000259" key="12">
    <source>
        <dbReference type="PROSITE" id="PS50929"/>
    </source>
</evidence>
<evidence type="ECO:0000256" key="3">
    <source>
        <dbReference type="ARBA" id="ARBA00022475"/>
    </source>
</evidence>
<dbReference type="Gene3D" id="1.20.1560.10">
    <property type="entry name" value="ABC transporter type 1, transmembrane domain"/>
    <property type="match status" value="1"/>
</dbReference>
<evidence type="ECO:0000313" key="13">
    <source>
        <dbReference type="EMBL" id="TDE14938.1"/>
    </source>
</evidence>
<dbReference type="PROSITE" id="PS50929">
    <property type="entry name" value="ABC_TM1F"/>
    <property type="match status" value="1"/>
</dbReference>
<name>A0A4V2Z421_9ACTN</name>
<evidence type="ECO:0000256" key="4">
    <source>
        <dbReference type="ARBA" id="ARBA00022692"/>
    </source>
</evidence>
<feature type="domain" description="ABC transmembrane type-1" evidence="12">
    <location>
        <begin position="39"/>
        <end position="319"/>
    </location>
</feature>
<keyword evidence="7 10" id="KW-1133">Transmembrane helix</keyword>
<dbReference type="EMBL" id="SMKZ01000002">
    <property type="protein sequence ID" value="TDE14938.1"/>
    <property type="molecule type" value="Genomic_DNA"/>
</dbReference>
<evidence type="ECO:0000313" key="14">
    <source>
        <dbReference type="Proteomes" id="UP000294739"/>
    </source>
</evidence>
<dbReference type="CDD" id="cd07346">
    <property type="entry name" value="ABC_6TM_exporters"/>
    <property type="match status" value="1"/>
</dbReference>
<comment type="subcellular location">
    <subcellularLocation>
        <location evidence="1">Cell membrane</location>
        <topology evidence="1">Multi-pass membrane protein</topology>
    </subcellularLocation>
</comment>
<protein>
    <submittedName>
        <fullName evidence="13">ABC transporter ATP-binding protein</fullName>
    </submittedName>
</protein>
<dbReference type="CDD" id="cd03254">
    <property type="entry name" value="ABCC_Glucan_exporter_like"/>
    <property type="match status" value="1"/>
</dbReference>
<proteinExistence type="inferred from homology"/>
<dbReference type="GO" id="GO:0005886">
    <property type="term" value="C:plasma membrane"/>
    <property type="evidence" value="ECO:0007669"/>
    <property type="project" value="UniProtKB-SubCell"/>
</dbReference>